<evidence type="ECO:0000259" key="9">
    <source>
        <dbReference type="PROSITE" id="PS50835"/>
    </source>
</evidence>
<dbReference type="Proteomes" id="UP001214576">
    <property type="component" value="Unassembled WGS sequence"/>
</dbReference>
<dbReference type="InterPro" id="IPR013783">
    <property type="entry name" value="Ig-like_fold"/>
</dbReference>
<evidence type="ECO:0000256" key="6">
    <source>
        <dbReference type="ARBA" id="ARBA00023136"/>
    </source>
</evidence>
<dbReference type="SMART" id="SM00409">
    <property type="entry name" value="IG"/>
    <property type="match status" value="5"/>
</dbReference>
<dbReference type="InterPro" id="IPR013098">
    <property type="entry name" value="Ig_I-set"/>
</dbReference>
<feature type="domain" description="Ig-like" evidence="9">
    <location>
        <begin position="235"/>
        <end position="331"/>
    </location>
</feature>
<proteinExistence type="inferred from homology"/>
<dbReference type="InterPro" id="IPR051036">
    <property type="entry name" value="SIGLEC"/>
</dbReference>
<feature type="domain" description="Ig-like" evidence="9">
    <location>
        <begin position="145"/>
        <end position="228"/>
    </location>
</feature>
<dbReference type="SMART" id="SM00408">
    <property type="entry name" value="IGc2"/>
    <property type="match status" value="2"/>
</dbReference>
<dbReference type="PANTHER" id="PTHR12035">
    <property type="entry name" value="SIALIC ACID BINDING IMMUNOGLOBULIN-LIKE LECTIN"/>
    <property type="match status" value="1"/>
</dbReference>
<dbReference type="GO" id="GO:0030246">
    <property type="term" value="F:carbohydrate binding"/>
    <property type="evidence" value="ECO:0007669"/>
    <property type="project" value="UniProtKB-KW"/>
</dbReference>
<organism evidence="10 11">
    <name type="scientific">Ovis ammon polii</name>
    <dbReference type="NCBI Taxonomy" id="230172"/>
    <lineage>
        <taxon>Eukaryota</taxon>
        <taxon>Metazoa</taxon>
        <taxon>Chordata</taxon>
        <taxon>Craniata</taxon>
        <taxon>Vertebrata</taxon>
        <taxon>Euteleostomi</taxon>
        <taxon>Mammalia</taxon>
        <taxon>Eutheria</taxon>
        <taxon>Laurasiatheria</taxon>
        <taxon>Artiodactyla</taxon>
        <taxon>Ruminantia</taxon>
        <taxon>Pecora</taxon>
        <taxon>Bovidae</taxon>
        <taxon>Caprinae</taxon>
        <taxon>Ovis</taxon>
    </lineage>
</organism>
<dbReference type="Pfam" id="PF13927">
    <property type="entry name" value="Ig_3"/>
    <property type="match status" value="1"/>
</dbReference>
<keyword evidence="2" id="KW-0812">Transmembrane</keyword>
<evidence type="ECO:0000256" key="5">
    <source>
        <dbReference type="ARBA" id="ARBA00022989"/>
    </source>
</evidence>
<dbReference type="InterPro" id="IPR007110">
    <property type="entry name" value="Ig-like_dom"/>
</dbReference>
<evidence type="ECO:0000256" key="4">
    <source>
        <dbReference type="ARBA" id="ARBA00022889"/>
    </source>
</evidence>
<keyword evidence="4" id="KW-0130">Cell adhesion</keyword>
<dbReference type="InterPro" id="IPR003599">
    <property type="entry name" value="Ig_sub"/>
</dbReference>
<feature type="chain" id="PRO_5042007713" description="Ig-like domain-containing protein" evidence="8">
    <location>
        <begin position="18"/>
        <end position="881"/>
    </location>
</feature>
<dbReference type="SUPFAM" id="SSF48726">
    <property type="entry name" value="Immunoglobulin"/>
    <property type="match status" value="6"/>
</dbReference>
<dbReference type="GO" id="GO:0007155">
    <property type="term" value="P:cell adhesion"/>
    <property type="evidence" value="ECO:0007669"/>
    <property type="project" value="UniProtKB-KW"/>
</dbReference>
<evidence type="ECO:0000256" key="2">
    <source>
        <dbReference type="ARBA" id="ARBA00022692"/>
    </source>
</evidence>
<keyword evidence="5" id="KW-1133">Transmembrane helix</keyword>
<keyword evidence="8" id="KW-0732">Signal</keyword>
<evidence type="ECO:0000313" key="11">
    <source>
        <dbReference type="Proteomes" id="UP001214576"/>
    </source>
</evidence>
<evidence type="ECO:0000256" key="8">
    <source>
        <dbReference type="SAM" id="SignalP"/>
    </source>
</evidence>
<comment type="similarity">
    <text evidence="7">Belongs to the immunoglobulin superfamily. SIGLEC (sialic acid binding Ig-like lectin) family.</text>
</comment>
<dbReference type="PANTHER" id="PTHR12035:SF125">
    <property type="entry name" value="SIALIC ACID-BINDING IG-LIKE LECTIN 5"/>
    <property type="match status" value="1"/>
</dbReference>
<dbReference type="InterPro" id="IPR003598">
    <property type="entry name" value="Ig_sub2"/>
</dbReference>
<keyword evidence="3" id="KW-0430">Lectin</keyword>
<dbReference type="AlphaFoldDB" id="A0AAD4TUU0"/>
<dbReference type="InterPro" id="IPR036179">
    <property type="entry name" value="Ig-like_dom_sf"/>
</dbReference>
<reference evidence="10" key="1">
    <citation type="submission" date="2022-03" db="EMBL/GenBank/DDBJ databases">
        <title>Genomic analyses of argali, domestic sheep and their hybrids provide insights into chromosomal evolution, heterosis and genetic basis of agronomic traits.</title>
        <authorList>
            <person name="Li M."/>
        </authorList>
    </citation>
    <scope>NUCLEOTIDE SEQUENCE</scope>
    <source>
        <strain evidence="10">CAU-MHL-2022a</strain>
        <tissue evidence="10">Skin</tissue>
    </source>
</reference>
<keyword evidence="11" id="KW-1185">Reference proteome</keyword>
<dbReference type="EMBL" id="JAKZEL010000019">
    <property type="protein sequence ID" value="KAI4534888.1"/>
    <property type="molecule type" value="Genomic_DNA"/>
</dbReference>
<dbReference type="InterPro" id="IPR013106">
    <property type="entry name" value="Ig_V-set"/>
</dbReference>
<evidence type="ECO:0000256" key="7">
    <source>
        <dbReference type="ARBA" id="ARBA00038361"/>
    </source>
</evidence>
<comment type="subcellular location">
    <subcellularLocation>
        <location evidence="1">Membrane</location>
        <topology evidence="1">Single-pass type I membrane protein</topology>
    </subcellularLocation>
</comment>
<evidence type="ECO:0000256" key="1">
    <source>
        <dbReference type="ARBA" id="ARBA00004479"/>
    </source>
</evidence>
<keyword evidence="6" id="KW-0472">Membrane</keyword>
<feature type="domain" description="Ig-like" evidence="9">
    <location>
        <begin position="3"/>
        <end position="138"/>
    </location>
</feature>
<sequence length="881" mass="97811">MVPLLLLLPLLFGGSLQELPGYELRVQESVAVQACMDVLVPCSFSYPWPLRYPSYSSAELFIYWFRERDRQSDDAVATNDRKKRVKSETQGRFHLLGDPRDNDCSLSIQEARLSDSGVYYLRVERGSVRYSYREKKLNLQVTEKPNIQFLEPLESGRRTPLTCSLSLVCDRPHPLLFSWAGDTLDAMNPDTLHSSELTLIPRSQDHGTNLTCRVTLHETQVTLERTVQLNVSYAPRNLRISLSFRNSTALKILRNASSVLISEGQALQLLCVADSNPPAQLSWFWGSPALESTPISSTGVLEIPQAAAGDGEVTCQAQNPLGSQQVFFSLSVQKGPPPCSSETEEQQGSWPLVLTLIRGALMGAGFLLTYGFTWTYYTRTFGVFQLQMEAPGPGLEDADMVPLLLHPETLHSLKLAPTPRPQDHSTDLTCRVNLQGSQVTMDRAIQLNVSYAPRNLHIGLPFRNSTGSLQELPGYELRVQESVVVQACMDVHVPCSFSYPWSSGNSWHSSDEPFIYWFREGDRHYNDAVATNDRKKRVKSETQGRFRLLGDPRDNDCSLSIKEARLSDSGVYYLRVERGSLKYNYREKQLNLQVTEKPDIQFLEPLESGRSTPLTCSLSLVCDGPHPLLFSWAGDALDAMNPDTLQYSELTLTPRPQDHGTNLTCRVTLQGAQVTLERTVQLNVSYAPRNLRISLSFRNNTALKILQNASSILISEGQALQLLCVADSNPPAQLSWFWGFPALESTPISSTGVLEIPQVVAGDGGEVTCRAQHPLGSQQVSFSLSVQKSPPPCSSETEEQQGSWPLVLTLIRGALMGAGFLLTYGLAWTYYTRSAGPTDPQIHEDVQPMCPVLETLLGKGAFHAQLSFLGSTLHRVVGPTR</sequence>
<feature type="signal peptide" evidence="8">
    <location>
        <begin position="1"/>
        <end position="17"/>
    </location>
</feature>
<feature type="domain" description="Ig-like" evidence="9">
    <location>
        <begin position="598"/>
        <end position="681"/>
    </location>
</feature>
<comment type="caution">
    <text evidence="10">The sequence shown here is derived from an EMBL/GenBank/DDBJ whole genome shotgun (WGS) entry which is preliminary data.</text>
</comment>
<dbReference type="Pfam" id="PF07679">
    <property type="entry name" value="I-set"/>
    <property type="match status" value="1"/>
</dbReference>
<feature type="domain" description="Ig-like" evidence="9">
    <location>
        <begin position="688"/>
        <end position="785"/>
    </location>
</feature>
<dbReference type="SMART" id="SM00406">
    <property type="entry name" value="IGv"/>
    <property type="match status" value="2"/>
</dbReference>
<feature type="domain" description="Ig-like" evidence="9">
    <location>
        <begin position="473"/>
        <end position="591"/>
    </location>
</feature>
<dbReference type="GO" id="GO:0033691">
    <property type="term" value="F:sialic acid binding"/>
    <property type="evidence" value="ECO:0007669"/>
    <property type="project" value="TreeGrafter"/>
</dbReference>
<dbReference type="Gene3D" id="2.60.40.10">
    <property type="entry name" value="Immunoglobulins"/>
    <property type="match status" value="7"/>
</dbReference>
<name>A0AAD4TUU0_OVIAM</name>
<dbReference type="Pfam" id="PF07686">
    <property type="entry name" value="V-set"/>
    <property type="match status" value="2"/>
</dbReference>
<protein>
    <recommendedName>
        <fullName evidence="9">Ig-like domain-containing protein</fullName>
    </recommendedName>
</protein>
<gene>
    <name evidence="10" type="ORF">MG293_015748</name>
</gene>
<dbReference type="GO" id="GO:0005886">
    <property type="term" value="C:plasma membrane"/>
    <property type="evidence" value="ECO:0007669"/>
    <property type="project" value="TreeGrafter"/>
</dbReference>
<accession>A0AAD4TUU0</accession>
<evidence type="ECO:0000256" key="3">
    <source>
        <dbReference type="ARBA" id="ARBA00022734"/>
    </source>
</evidence>
<evidence type="ECO:0000313" key="10">
    <source>
        <dbReference type="EMBL" id="KAI4534888.1"/>
    </source>
</evidence>
<dbReference type="PROSITE" id="PS50835">
    <property type="entry name" value="IG_LIKE"/>
    <property type="match status" value="6"/>
</dbReference>